<reference evidence="4 5" key="1">
    <citation type="submission" date="2016-12" db="EMBL/GenBank/DDBJ databases">
        <title>Trade-off between light-utilization and light-protection in marine flavobacteria.</title>
        <authorList>
            <person name="Kumagai Y."/>
            <person name="Yoshizawa S."/>
            <person name="Kogure K."/>
            <person name="Iwasaki W."/>
        </authorList>
    </citation>
    <scope>NUCLEOTIDE SEQUENCE [LARGE SCALE GENOMIC DNA]</scope>
    <source>
        <strain evidence="4 5">NBRC 108759</strain>
    </source>
</reference>
<dbReference type="Pfam" id="PF04397">
    <property type="entry name" value="LytTR"/>
    <property type="match status" value="1"/>
</dbReference>
<feature type="modified residue" description="4-aspartylphosphate" evidence="1">
    <location>
        <position position="55"/>
    </location>
</feature>
<dbReference type="SMART" id="SM00850">
    <property type="entry name" value="LytTR"/>
    <property type="match status" value="1"/>
</dbReference>
<keyword evidence="5" id="KW-1185">Reference proteome</keyword>
<dbReference type="Gene3D" id="3.40.50.2300">
    <property type="match status" value="1"/>
</dbReference>
<dbReference type="Proteomes" id="UP000238882">
    <property type="component" value="Unassembled WGS sequence"/>
</dbReference>
<dbReference type="RefSeq" id="WP_105017061.1">
    <property type="nucleotide sequence ID" value="NZ_MSCN01000001.1"/>
</dbReference>
<dbReference type="InterPro" id="IPR046947">
    <property type="entry name" value="LytR-like"/>
</dbReference>
<gene>
    <name evidence="4" type="ORF">BTO18_15330</name>
</gene>
<dbReference type="SMART" id="SM00448">
    <property type="entry name" value="REC"/>
    <property type="match status" value="1"/>
</dbReference>
<dbReference type="PROSITE" id="PS50930">
    <property type="entry name" value="HTH_LYTTR"/>
    <property type="match status" value="1"/>
</dbReference>
<organism evidence="4 5">
    <name type="scientific">Polaribacter porphyrae</name>
    <dbReference type="NCBI Taxonomy" id="1137780"/>
    <lineage>
        <taxon>Bacteria</taxon>
        <taxon>Pseudomonadati</taxon>
        <taxon>Bacteroidota</taxon>
        <taxon>Flavobacteriia</taxon>
        <taxon>Flavobacteriales</taxon>
        <taxon>Flavobacteriaceae</taxon>
    </lineage>
</organism>
<feature type="domain" description="Response regulatory" evidence="2">
    <location>
        <begin position="5"/>
        <end position="119"/>
    </location>
</feature>
<dbReference type="PANTHER" id="PTHR37299">
    <property type="entry name" value="TRANSCRIPTIONAL REGULATOR-RELATED"/>
    <property type="match status" value="1"/>
</dbReference>
<evidence type="ECO:0000259" key="3">
    <source>
        <dbReference type="PROSITE" id="PS50930"/>
    </source>
</evidence>
<dbReference type="AlphaFoldDB" id="A0A2S7WS90"/>
<dbReference type="GO" id="GO:0003677">
    <property type="term" value="F:DNA binding"/>
    <property type="evidence" value="ECO:0007669"/>
    <property type="project" value="InterPro"/>
</dbReference>
<dbReference type="InterPro" id="IPR007492">
    <property type="entry name" value="LytTR_DNA-bd_dom"/>
</dbReference>
<evidence type="ECO:0008006" key="6">
    <source>
        <dbReference type="Google" id="ProtNLM"/>
    </source>
</evidence>
<dbReference type="Gene3D" id="2.40.50.1020">
    <property type="entry name" value="LytTr DNA-binding domain"/>
    <property type="match status" value="1"/>
</dbReference>
<dbReference type="EMBL" id="MSCN01000001">
    <property type="protein sequence ID" value="PQJ80459.1"/>
    <property type="molecule type" value="Genomic_DNA"/>
</dbReference>
<accession>A0A2S7WS90</accession>
<dbReference type="SUPFAM" id="SSF52172">
    <property type="entry name" value="CheY-like"/>
    <property type="match status" value="1"/>
</dbReference>
<dbReference type="GO" id="GO:0000156">
    <property type="term" value="F:phosphorelay response regulator activity"/>
    <property type="evidence" value="ECO:0007669"/>
    <property type="project" value="InterPro"/>
</dbReference>
<sequence length="230" mass="26383">MAKHRFLIIEDDPFISRTIKNTLEKNDVTVVGIAKNLEIALQLLNEKKPDLCLVDIQLKGAFDGIVFAKELDKIQLPYFYLTAQTDPITISEVNNTKPLGYLVKPFTSAGLWSSISVVWNKYLAEKESVLAIKSDGYLYRIPEKDILFLEAFDNYCYIHVEPKKILVPHTLKKVRKQLKGNHFFVPHRSYCVNTKKITNIGKKTIHLNSIEISLSEARRPQLLEVIKNID</sequence>
<dbReference type="InterPro" id="IPR011006">
    <property type="entry name" value="CheY-like_superfamily"/>
</dbReference>
<proteinExistence type="predicted"/>
<dbReference type="InterPro" id="IPR001789">
    <property type="entry name" value="Sig_transdc_resp-reg_receiver"/>
</dbReference>
<dbReference type="PANTHER" id="PTHR37299:SF1">
    <property type="entry name" value="STAGE 0 SPORULATION PROTEIN A HOMOLOG"/>
    <property type="match status" value="1"/>
</dbReference>
<dbReference type="PROSITE" id="PS50110">
    <property type="entry name" value="RESPONSE_REGULATORY"/>
    <property type="match status" value="1"/>
</dbReference>
<evidence type="ECO:0000313" key="4">
    <source>
        <dbReference type="EMBL" id="PQJ80459.1"/>
    </source>
</evidence>
<dbReference type="Pfam" id="PF00072">
    <property type="entry name" value="Response_reg"/>
    <property type="match status" value="1"/>
</dbReference>
<keyword evidence="1" id="KW-0597">Phosphoprotein</keyword>
<protein>
    <recommendedName>
        <fullName evidence="6">DNA-binding response regulator</fullName>
    </recommendedName>
</protein>
<name>A0A2S7WS90_9FLAO</name>
<dbReference type="OrthoDB" id="2962330at2"/>
<evidence type="ECO:0000259" key="2">
    <source>
        <dbReference type="PROSITE" id="PS50110"/>
    </source>
</evidence>
<evidence type="ECO:0000256" key="1">
    <source>
        <dbReference type="PROSITE-ProRule" id="PRU00169"/>
    </source>
</evidence>
<feature type="domain" description="HTH LytTR-type" evidence="3">
    <location>
        <begin position="130"/>
        <end position="228"/>
    </location>
</feature>
<comment type="caution">
    <text evidence="4">The sequence shown here is derived from an EMBL/GenBank/DDBJ whole genome shotgun (WGS) entry which is preliminary data.</text>
</comment>
<evidence type="ECO:0000313" key="5">
    <source>
        <dbReference type="Proteomes" id="UP000238882"/>
    </source>
</evidence>